<dbReference type="InterPro" id="IPR000846">
    <property type="entry name" value="DapB_N"/>
</dbReference>
<organism evidence="16 17">
    <name type="scientific">Virgibacillus profundi</name>
    <dbReference type="NCBI Taxonomy" id="2024555"/>
    <lineage>
        <taxon>Bacteria</taxon>
        <taxon>Bacillati</taxon>
        <taxon>Bacillota</taxon>
        <taxon>Bacilli</taxon>
        <taxon>Bacillales</taxon>
        <taxon>Bacillaceae</taxon>
        <taxon>Virgibacillus</taxon>
    </lineage>
</organism>
<dbReference type="GO" id="GO:0005829">
    <property type="term" value="C:cytosol"/>
    <property type="evidence" value="ECO:0007669"/>
    <property type="project" value="TreeGrafter"/>
</dbReference>
<keyword evidence="2 13" id="KW-0963">Cytoplasm</keyword>
<comment type="similarity">
    <text evidence="1 13">Belongs to the DapB family.</text>
</comment>
<dbReference type="GO" id="GO:0008839">
    <property type="term" value="F:4-hydroxy-tetrahydrodipicolinate reductase"/>
    <property type="evidence" value="ECO:0007669"/>
    <property type="project" value="UniProtKB-UniRule"/>
</dbReference>
<keyword evidence="6 13" id="KW-0560">Oxidoreductase</keyword>
<comment type="subunit">
    <text evidence="13">Homotetramer.</text>
</comment>
<accession>A0A2A2ICL8</accession>
<dbReference type="SUPFAM" id="SSF55347">
    <property type="entry name" value="Glyceraldehyde-3-phosphate dehydrogenase-like, C-terminal domain"/>
    <property type="match status" value="1"/>
</dbReference>
<dbReference type="OrthoDB" id="9790352at2"/>
<dbReference type="UniPathway" id="UPA00034">
    <property type="reaction ID" value="UER00018"/>
</dbReference>
<dbReference type="EC" id="1.17.1.8" evidence="10 13"/>
<dbReference type="HAMAP" id="MF_00102">
    <property type="entry name" value="DapB"/>
    <property type="match status" value="1"/>
</dbReference>
<evidence type="ECO:0000256" key="10">
    <source>
        <dbReference type="ARBA" id="ARBA00038983"/>
    </source>
</evidence>
<comment type="catalytic activity">
    <reaction evidence="12 13">
        <text>(S)-2,3,4,5-tetrahydrodipicolinate + NAD(+) + H2O = (2S,4S)-4-hydroxy-2,3,4,5-tetrahydrodipicolinate + NADH + H(+)</text>
        <dbReference type="Rhea" id="RHEA:35323"/>
        <dbReference type="ChEBI" id="CHEBI:15377"/>
        <dbReference type="ChEBI" id="CHEBI:15378"/>
        <dbReference type="ChEBI" id="CHEBI:16845"/>
        <dbReference type="ChEBI" id="CHEBI:57540"/>
        <dbReference type="ChEBI" id="CHEBI:57945"/>
        <dbReference type="ChEBI" id="CHEBI:67139"/>
        <dbReference type="EC" id="1.17.1.8"/>
    </reaction>
</comment>
<feature type="domain" description="Dihydrodipicolinate reductase C-terminal" evidence="15">
    <location>
        <begin position="130"/>
        <end position="264"/>
    </location>
</feature>
<comment type="function">
    <text evidence="13">Catalyzes the conversion of 4-hydroxy-tetrahydrodipicolinate (HTPA) to tetrahydrodipicolinate.</text>
</comment>
<evidence type="ECO:0000313" key="17">
    <source>
        <dbReference type="Proteomes" id="UP000218887"/>
    </source>
</evidence>
<evidence type="ECO:0000256" key="13">
    <source>
        <dbReference type="HAMAP-Rule" id="MF_00102"/>
    </source>
</evidence>
<feature type="binding site" evidence="13">
    <location>
        <begin position="98"/>
        <end position="100"/>
    </location>
    <ligand>
        <name>NAD(+)</name>
        <dbReference type="ChEBI" id="CHEBI:57540"/>
    </ligand>
</feature>
<feature type="active site" description="Proton donor" evidence="13">
    <location>
        <position position="158"/>
    </location>
</feature>
<evidence type="ECO:0000256" key="9">
    <source>
        <dbReference type="ARBA" id="ARBA00037922"/>
    </source>
</evidence>
<dbReference type="InterPro" id="IPR022664">
    <property type="entry name" value="DapB_N_CS"/>
</dbReference>
<keyword evidence="5 13" id="KW-0220">Diaminopimelate biosynthesis</keyword>
<evidence type="ECO:0000256" key="6">
    <source>
        <dbReference type="ARBA" id="ARBA00023002"/>
    </source>
</evidence>
<dbReference type="InterPro" id="IPR036291">
    <property type="entry name" value="NAD(P)-bd_dom_sf"/>
</dbReference>
<feature type="active site" description="Proton donor/acceptor" evidence="13">
    <location>
        <position position="154"/>
    </location>
</feature>
<name>A0A2A2ICL8_9BACI</name>
<dbReference type="GO" id="GO:0016726">
    <property type="term" value="F:oxidoreductase activity, acting on CH or CH2 groups, NAD or NADP as acceptor"/>
    <property type="evidence" value="ECO:0007669"/>
    <property type="project" value="UniProtKB-UniRule"/>
</dbReference>
<dbReference type="Proteomes" id="UP000218887">
    <property type="component" value="Unassembled WGS sequence"/>
</dbReference>
<comment type="caution">
    <text evidence="13">Lacks conserved residue(s) required for the propagation of feature annotation.</text>
</comment>
<evidence type="ECO:0000259" key="15">
    <source>
        <dbReference type="Pfam" id="PF05173"/>
    </source>
</evidence>
<feature type="binding site" evidence="13">
    <location>
        <position position="155"/>
    </location>
    <ligand>
        <name>(S)-2,3,4,5-tetrahydrodipicolinate</name>
        <dbReference type="ChEBI" id="CHEBI:16845"/>
    </ligand>
</feature>
<dbReference type="GO" id="GO:0050661">
    <property type="term" value="F:NADP binding"/>
    <property type="evidence" value="ECO:0007669"/>
    <property type="project" value="UniProtKB-UniRule"/>
</dbReference>
<dbReference type="FunFam" id="3.30.360.10:FF:000009">
    <property type="entry name" value="4-hydroxy-tetrahydrodipicolinate reductase"/>
    <property type="match status" value="1"/>
</dbReference>
<reference evidence="16 17" key="1">
    <citation type="submission" date="2017-08" db="EMBL/GenBank/DDBJ databases">
        <title>Virgibacillus indicus sp. nov. and Virgibacillus profoundi sp. nov, two moderately halophilic bacteria isolated from marine sediment by using the Microfluidic Streak Plate.</title>
        <authorList>
            <person name="Xu B."/>
            <person name="Hu B."/>
            <person name="Wang J."/>
            <person name="Zhu Y."/>
            <person name="Huang L."/>
            <person name="Du W."/>
            <person name="Huang Y."/>
        </authorList>
    </citation>
    <scope>NUCLEOTIDE SEQUENCE [LARGE SCALE GENOMIC DNA]</scope>
    <source>
        <strain evidence="16 17">IO3-P3-H5</strain>
    </source>
</reference>
<keyword evidence="17" id="KW-1185">Reference proteome</keyword>
<dbReference type="EMBL" id="NPOA01000007">
    <property type="protein sequence ID" value="PAV29479.1"/>
    <property type="molecule type" value="Genomic_DNA"/>
</dbReference>
<dbReference type="InterPro" id="IPR023940">
    <property type="entry name" value="DHDPR_bac"/>
</dbReference>
<dbReference type="GO" id="GO:0019877">
    <property type="term" value="P:diaminopimelate biosynthetic process"/>
    <property type="evidence" value="ECO:0007669"/>
    <property type="project" value="UniProtKB-UniRule"/>
</dbReference>
<evidence type="ECO:0000313" key="16">
    <source>
        <dbReference type="EMBL" id="PAV29479.1"/>
    </source>
</evidence>
<comment type="subcellular location">
    <subcellularLocation>
        <location evidence="13">Cytoplasm</location>
    </subcellularLocation>
</comment>
<dbReference type="GO" id="GO:0051287">
    <property type="term" value="F:NAD binding"/>
    <property type="evidence" value="ECO:0007669"/>
    <property type="project" value="UniProtKB-UniRule"/>
</dbReference>
<evidence type="ECO:0000256" key="8">
    <source>
        <dbReference type="ARBA" id="ARBA00023154"/>
    </source>
</evidence>
<keyword evidence="8 13" id="KW-0457">Lysine biosynthesis</keyword>
<dbReference type="CDD" id="cd02274">
    <property type="entry name" value="DHDPR_N"/>
    <property type="match status" value="1"/>
</dbReference>
<feature type="binding site" evidence="13">
    <location>
        <begin position="124"/>
        <end position="127"/>
    </location>
    <ligand>
        <name>NAD(+)</name>
        <dbReference type="ChEBI" id="CHEBI:57540"/>
    </ligand>
</feature>
<dbReference type="NCBIfam" id="TIGR00036">
    <property type="entry name" value="dapB"/>
    <property type="match status" value="1"/>
</dbReference>
<dbReference type="InterPro" id="IPR022663">
    <property type="entry name" value="DapB_C"/>
</dbReference>
<feature type="domain" description="Dihydrodipicolinate reductase N-terminal" evidence="14">
    <location>
        <begin position="3"/>
        <end position="127"/>
    </location>
</feature>
<dbReference type="GO" id="GO:0009089">
    <property type="term" value="P:lysine biosynthetic process via diaminopimelate"/>
    <property type="evidence" value="ECO:0007669"/>
    <property type="project" value="UniProtKB-UniRule"/>
</dbReference>
<evidence type="ECO:0000256" key="12">
    <source>
        <dbReference type="ARBA" id="ARBA00049396"/>
    </source>
</evidence>
<dbReference type="PIRSF" id="PIRSF000161">
    <property type="entry name" value="DHPR"/>
    <property type="match status" value="1"/>
</dbReference>
<dbReference type="Pfam" id="PF05173">
    <property type="entry name" value="DapB_C"/>
    <property type="match status" value="1"/>
</dbReference>
<sequence length="277" mass="30686">MTINVIIAGPRGKMGSEAIQMVHNEERFELVACIDRKNNGKQMKEVNSLPDLDVPIFENPEECFENIDADIFIDLTVPNAGFENTKVALNHNIRSVVGTTGFTDEQIHELSNTAKEQGIGCIIAPNFAVGAVLMMQFAQMAAKFFPDVEIIEKHHDNKLDAPSGTAIKTAELIKETRNNKSQGHPNEREIITGARGAEYDGMRIHSMRLPGLVAHQEVVFGASGQTLTIKHDSYNRESFMEGVKLAINEVFNLSELVYGLENILDIAHESRNKGLNE</sequence>
<evidence type="ECO:0000259" key="14">
    <source>
        <dbReference type="Pfam" id="PF01113"/>
    </source>
</evidence>
<dbReference type="RefSeq" id="WP_095655682.1">
    <property type="nucleotide sequence ID" value="NZ_NPOA01000007.1"/>
</dbReference>
<proteinExistence type="inferred from homology"/>
<dbReference type="PANTHER" id="PTHR20836:SF0">
    <property type="entry name" value="4-HYDROXY-TETRAHYDRODIPICOLINATE REDUCTASE 1, CHLOROPLASTIC-RELATED"/>
    <property type="match status" value="1"/>
</dbReference>
<comment type="catalytic activity">
    <reaction evidence="11 13">
        <text>(S)-2,3,4,5-tetrahydrodipicolinate + NADP(+) + H2O = (2S,4S)-4-hydroxy-2,3,4,5-tetrahydrodipicolinate + NADPH + H(+)</text>
        <dbReference type="Rhea" id="RHEA:35331"/>
        <dbReference type="ChEBI" id="CHEBI:15377"/>
        <dbReference type="ChEBI" id="CHEBI:15378"/>
        <dbReference type="ChEBI" id="CHEBI:16845"/>
        <dbReference type="ChEBI" id="CHEBI:57783"/>
        <dbReference type="ChEBI" id="CHEBI:58349"/>
        <dbReference type="ChEBI" id="CHEBI:67139"/>
        <dbReference type="EC" id="1.17.1.8"/>
    </reaction>
</comment>
<evidence type="ECO:0000256" key="1">
    <source>
        <dbReference type="ARBA" id="ARBA00006642"/>
    </source>
</evidence>
<feature type="binding site" evidence="13">
    <location>
        <begin position="164"/>
        <end position="165"/>
    </location>
    <ligand>
        <name>(S)-2,3,4,5-tetrahydrodipicolinate</name>
        <dbReference type="ChEBI" id="CHEBI:16845"/>
    </ligand>
</feature>
<dbReference type="SUPFAM" id="SSF51735">
    <property type="entry name" value="NAD(P)-binding Rossmann-fold domains"/>
    <property type="match status" value="1"/>
</dbReference>
<dbReference type="Pfam" id="PF01113">
    <property type="entry name" value="DapB_N"/>
    <property type="match status" value="1"/>
</dbReference>
<keyword evidence="3 13" id="KW-0028">Amino-acid biosynthesis</keyword>
<dbReference type="Gene3D" id="3.40.50.720">
    <property type="entry name" value="NAD(P)-binding Rossmann-like Domain"/>
    <property type="match status" value="1"/>
</dbReference>
<evidence type="ECO:0000256" key="2">
    <source>
        <dbReference type="ARBA" id="ARBA00022490"/>
    </source>
</evidence>
<comment type="pathway">
    <text evidence="9 13">Amino-acid biosynthesis; L-lysine biosynthesis via DAP pathway; (S)-tetrahydrodipicolinate from L-aspartate: step 4/4.</text>
</comment>
<comment type="caution">
    <text evidence="16">The sequence shown here is derived from an EMBL/GenBank/DDBJ whole genome shotgun (WGS) entry which is preliminary data.</text>
</comment>
<keyword evidence="4 13" id="KW-0521">NADP</keyword>
<dbReference type="AlphaFoldDB" id="A0A2A2ICL8"/>
<evidence type="ECO:0000256" key="11">
    <source>
        <dbReference type="ARBA" id="ARBA00049080"/>
    </source>
</evidence>
<feature type="binding site" evidence="13">
    <location>
        <position position="37"/>
    </location>
    <ligand>
        <name>NADP(+)</name>
        <dbReference type="ChEBI" id="CHEBI:58349"/>
    </ligand>
</feature>
<evidence type="ECO:0000256" key="5">
    <source>
        <dbReference type="ARBA" id="ARBA00022915"/>
    </source>
</evidence>
<dbReference type="PANTHER" id="PTHR20836">
    <property type="entry name" value="DIHYDRODIPICOLINATE REDUCTASE"/>
    <property type="match status" value="1"/>
</dbReference>
<dbReference type="Gene3D" id="3.30.360.10">
    <property type="entry name" value="Dihydrodipicolinate Reductase, domain 2"/>
    <property type="match status" value="1"/>
</dbReference>
<feature type="binding site" evidence="13">
    <location>
        <begin position="9"/>
        <end position="14"/>
    </location>
    <ligand>
        <name>NAD(+)</name>
        <dbReference type="ChEBI" id="CHEBI:57540"/>
    </ligand>
</feature>
<evidence type="ECO:0000256" key="7">
    <source>
        <dbReference type="ARBA" id="ARBA00023027"/>
    </source>
</evidence>
<gene>
    <name evidence="13" type="primary">dapB</name>
    <name evidence="16" type="ORF">CIL05_11475</name>
</gene>
<comment type="caution">
    <text evidence="13">Was originally thought to be a dihydrodipicolinate reductase (DHDPR), catalyzing the conversion of dihydrodipicolinate to tetrahydrodipicolinate. However, it was shown in E.coli that the substrate of the enzymatic reaction is not dihydrodipicolinate (DHDP) but in fact (2S,4S)-4-hydroxy-2,3,4,5-tetrahydrodipicolinic acid (HTPA), the product released by the DapA-catalyzed reaction.</text>
</comment>
<evidence type="ECO:0000256" key="3">
    <source>
        <dbReference type="ARBA" id="ARBA00022605"/>
    </source>
</evidence>
<evidence type="ECO:0000256" key="4">
    <source>
        <dbReference type="ARBA" id="ARBA00022857"/>
    </source>
</evidence>
<protein>
    <recommendedName>
        <fullName evidence="10 13">4-hydroxy-tetrahydrodipicolinate reductase</fullName>
        <shortName evidence="13">HTPA reductase</shortName>
        <ecNumber evidence="10 13">1.17.1.8</ecNumber>
    </recommendedName>
</protein>
<keyword evidence="7 13" id="KW-0520">NAD</keyword>
<dbReference type="PROSITE" id="PS01298">
    <property type="entry name" value="DAPB"/>
    <property type="match status" value="1"/>
</dbReference>